<organism evidence="1 2">
    <name type="scientific">Lamprobacter modestohalophilus</name>
    <dbReference type="NCBI Taxonomy" id="1064514"/>
    <lineage>
        <taxon>Bacteria</taxon>
        <taxon>Pseudomonadati</taxon>
        <taxon>Pseudomonadota</taxon>
        <taxon>Gammaproteobacteria</taxon>
        <taxon>Chromatiales</taxon>
        <taxon>Chromatiaceae</taxon>
        <taxon>Lamprobacter</taxon>
    </lineage>
</organism>
<dbReference type="AlphaFoldDB" id="A0A9X0WE55"/>
<dbReference type="EMBL" id="NRRY01000081">
    <property type="protein sequence ID" value="MBK1621530.1"/>
    <property type="molecule type" value="Genomic_DNA"/>
</dbReference>
<dbReference type="Proteomes" id="UP001138768">
    <property type="component" value="Unassembled WGS sequence"/>
</dbReference>
<keyword evidence="2" id="KW-1185">Reference proteome</keyword>
<dbReference type="InterPro" id="IPR019106">
    <property type="entry name" value="T4SS_TrbC"/>
</dbReference>
<accession>A0A9X0WE55</accession>
<name>A0A9X0WE55_9GAMM</name>
<gene>
    <name evidence="1" type="ORF">CKO42_24580</name>
</gene>
<sequence length="509" mass="54858">MAAIGVRCRSSRCRGGRMRCFDAAAFFARFRGAFCCRAHGSAVSTAWRSASACQLLIMAGGALTAVSVATAAGPMIDQAEQGIDQALAPIRAQAEAIARSIEGQPLPVWLQVPDQTGTESSVKGHAVVVDGLLEDARQHLGSADLTASICETLASDCALDGRSSSVPEPADSDPFQPATNAPSRTYLLFASRSLGEAALRELFSLASGRPDLRILFRGVDEDESLIAFAASLRELLEGLDPPPNVLLDPTPFRAYGVTAVPTLILLEREGTAWRERARVAGLMSTGWLEQALDVGRQGDLGTRGPVTEIREPDLLIELERRLAALDLTAMKARALERAFGRLHLERLPTATEDRTRWIDPTLTAAADIQLPDGTPLVKAGDSVNPLAQLPFTQRLVVFDATDPRQVAFAQARAAERSAKASLFLLTDLPRERGWSGLEQVMTQLDRQVFLLTSTLRQRFALQRVPAVVEAEGLRFRVTETAMRGPTAALVDQEIADGLAIGTERRHAAP</sequence>
<dbReference type="Pfam" id="PF09673">
    <property type="entry name" value="TrbC_Ftype"/>
    <property type="match status" value="1"/>
</dbReference>
<comment type="caution">
    <text evidence="1">The sequence shown here is derived from an EMBL/GenBank/DDBJ whole genome shotgun (WGS) entry which is preliminary data.</text>
</comment>
<evidence type="ECO:0000313" key="2">
    <source>
        <dbReference type="Proteomes" id="UP001138768"/>
    </source>
</evidence>
<protein>
    <recommendedName>
        <fullName evidence="3">Conjugal transfer protein</fullName>
    </recommendedName>
</protein>
<evidence type="ECO:0000313" key="1">
    <source>
        <dbReference type="EMBL" id="MBK1621530.1"/>
    </source>
</evidence>
<proteinExistence type="predicted"/>
<reference evidence="1 2" key="1">
    <citation type="journal article" date="2020" name="Microorganisms">
        <title>Osmotic Adaptation and Compatible Solute Biosynthesis of Phototrophic Bacteria as Revealed from Genome Analyses.</title>
        <authorList>
            <person name="Imhoff J.F."/>
            <person name="Rahn T."/>
            <person name="Kunzel S."/>
            <person name="Keller A."/>
            <person name="Neulinger S.C."/>
        </authorList>
    </citation>
    <scope>NUCLEOTIDE SEQUENCE [LARGE SCALE GENOMIC DNA]</scope>
    <source>
        <strain evidence="1 2">DSM 25653</strain>
    </source>
</reference>
<evidence type="ECO:0008006" key="3">
    <source>
        <dbReference type="Google" id="ProtNLM"/>
    </source>
</evidence>